<evidence type="ECO:0000256" key="2">
    <source>
        <dbReference type="ARBA" id="ARBA00009152"/>
    </source>
</evidence>
<evidence type="ECO:0000256" key="6">
    <source>
        <dbReference type="ARBA" id="ARBA00023102"/>
    </source>
</evidence>
<dbReference type="Proteomes" id="UP000595254">
    <property type="component" value="Chromosome"/>
</dbReference>
<dbReference type="PANTHER" id="PTHR21039">
    <property type="entry name" value="HISTIDINOL PHOSPHATASE-RELATED"/>
    <property type="match status" value="1"/>
</dbReference>
<dbReference type="GO" id="GO:0005737">
    <property type="term" value="C:cytoplasm"/>
    <property type="evidence" value="ECO:0007669"/>
    <property type="project" value="TreeGrafter"/>
</dbReference>
<feature type="domain" description="PHP" evidence="9">
    <location>
        <begin position="4"/>
        <end position="214"/>
    </location>
</feature>
<dbReference type="NCBIfam" id="NF005996">
    <property type="entry name" value="PRK08123.1"/>
    <property type="match status" value="1"/>
</dbReference>
<dbReference type="Gene3D" id="3.20.20.140">
    <property type="entry name" value="Metal-dependent hydrolases"/>
    <property type="match status" value="1"/>
</dbReference>
<evidence type="ECO:0000256" key="5">
    <source>
        <dbReference type="ARBA" id="ARBA00022801"/>
    </source>
</evidence>
<accession>A0A974NKR0</accession>
<comment type="catalytic activity">
    <reaction evidence="7 8">
        <text>L-histidinol phosphate + H2O = L-histidinol + phosphate</text>
        <dbReference type="Rhea" id="RHEA:14465"/>
        <dbReference type="ChEBI" id="CHEBI:15377"/>
        <dbReference type="ChEBI" id="CHEBI:43474"/>
        <dbReference type="ChEBI" id="CHEBI:57699"/>
        <dbReference type="ChEBI" id="CHEBI:57980"/>
        <dbReference type="EC" id="3.1.3.15"/>
    </reaction>
</comment>
<dbReference type="Pfam" id="PF02811">
    <property type="entry name" value="PHP"/>
    <property type="match status" value="1"/>
</dbReference>
<dbReference type="PANTHER" id="PTHR21039:SF0">
    <property type="entry name" value="HISTIDINOL-PHOSPHATASE"/>
    <property type="match status" value="1"/>
</dbReference>
<keyword evidence="5 8" id="KW-0378">Hydrolase</keyword>
<protein>
    <recommendedName>
        <fullName evidence="3 8">Histidinol-phosphatase</fullName>
        <shortName evidence="8">HolPase</shortName>
        <ecNumber evidence="3 8">3.1.3.15</ecNumber>
    </recommendedName>
</protein>
<keyword evidence="11" id="KW-1185">Reference proteome</keyword>
<comment type="similarity">
    <text evidence="2 8">Belongs to the PHP hydrolase family. HisK subfamily.</text>
</comment>
<reference evidence="10 11" key="1">
    <citation type="submission" date="2021-01" db="EMBL/GenBank/DDBJ databases">
        <title>FDA dAtabase for Regulatory Grade micrObial Sequences (FDA-ARGOS): Supporting development and validation of Infectious Disease Dx tests.</title>
        <authorList>
            <person name="Nelson B."/>
            <person name="Plummer A."/>
            <person name="Tallon L."/>
            <person name="Sadzewicz L."/>
            <person name="Zhao X."/>
            <person name="Boylan J."/>
            <person name="Ott S."/>
            <person name="Bowen H."/>
            <person name="Vavikolanu K."/>
            <person name="Mehta A."/>
            <person name="Aluvathingal J."/>
            <person name="Nadendla S."/>
            <person name="Myers T."/>
            <person name="Yan Y."/>
            <person name="Sichtig H."/>
        </authorList>
    </citation>
    <scope>NUCLEOTIDE SEQUENCE [LARGE SCALE GENOMIC DNA]</scope>
    <source>
        <strain evidence="10 11">FDAARGOS_1161</strain>
    </source>
</reference>
<evidence type="ECO:0000259" key="9">
    <source>
        <dbReference type="Pfam" id="PF02811"/>
    </source>
</evidence>
<dbReference type="EMBL" id="CP068053">
    <property type="protein sequence ID" value="QQS99535.1"/>
    <property type="molecule type" value="Genomic_DNA"/>
</dbReference>
<evidence type="ECO:0000313" key="11">
    <source>
        <dbReference type="Proteomes" id="UP000595254"/>
    </source>
</evidence>
<proteinExistence type="inferred from homology"/>
<dbReference type="AlphaFoldDB" id="A0A974NKR0"/>
<evidence type="ECO:0000256" key="8">
    <source>
        <dbReference type="RuleBase" id="RU366003"/>
    </source>
</evidence>
<evidence type="ECO:0000256" key="4">
    <source>
        <dbReference type="ARBA" id="ARBA00022605"/>
    </source>
</evidence>
<keyword evidence="4 8" id="KW-0028">Amino-acid biosynthesis</keyword>
<dbReference type="CDD" id="cd12110">
    <property type="entry name" value="PHP_HisPPase_Hisj_like"/>
    <property type="match status" value="1"/>
</dbReference>
<dbReference type="KEGG" id="ppsr:I6J18_18365"/>
<dbReference type="EC" id="3.1.3.15" evidence="3 8"/>
<evidence type="ECO:0000313" key="10">
    <source>
        <dbReference type="EMBL" id="QQS99535.1"/>
    </source>
</evidence>
<evidence type="ECO:0000256" key="1">
    <source>
        <dbReference type="ARBA" id="ARBA00004970"/>
    </source>
</evidence>
<gene>
    <name evidence="10" type="primary">hisJ</name>
    <name evidence="10" type="ORF">I6J18_18365</name>
</gene>
<dbReference type="SUPFAM" id="SSF89550">
    <property type="entry name" value="PHP domain-like"/>
    <property type="match status" value="1"/>
</dbReference>
<dbReference type="Pfam" id="PF13263">
    <property type="entry name" value="PHP_C"/>
    <property type="match status" value="1"/>
</dbReference>
<dbReference type="InterPro" id="IPR016195">
    <property type="entry name" value="Pol/histidinol_Pase-like"/>
</dbReference>
<organism evidence="10 11">
    <name type="scientific">Peribacillus psychrosaccharolyticus</name>
    <name type="common">Bacillus psychrosaccharolyticus</name>
    <dbReference type="NCBI Taxonomy" id="1407"/>
    <lineage>
        <taxon>Bacteria</taxon>
        <taxon>Bacillati</taxon>
        <taxon>Bacillota</taxon>
        <taxon>Bacilli</taxon>
        <taxon>Bacillales</taxon>
        <taxon>Bacillaceae</taxon>
        <taxon>Peribacillus</taxon>
    </lineage>
</organism>
<dbReference type="RefSeq" id="WP_040375969.1">
    <property type="nucleotide sequence ID" value="NZ_CP068053.1"/>
</dbReference>
<name>A0A974NKR0_PERPY</name>
<dbReference type="NCBIfam" id="TIGR01856">
    <property type="entry name" value="hisJ_fam"/>
    <property type="match status" value="1"/>
</dbReference>
<dbReference type="InterPro" id="IPR004013">
    <property type="entry name" value="PHP_dom"/>
</dbReference>
<dbReference type="GO" id="GO:0004401">
    <property type="term" value="F:histidinol-phosphatase activity"/>
    <property type="evidence" value="ECO:0007669"/>
    <property type="project" value="UniProtKB-UniRule"/>
</dbReference>
<keyword evidence="6 8" id="KW-0368">Histidine biosynthesis</keyword>
<comment type="pathway">
    <text evidence="1 8">Amino-acid biosynthesis; L-histidine biosynthesis; L-histidine from 5-phospho-alpha-D-ribose 1-diphosphate: step 8/9.</text>
</comment>
<sequence>MKSDNHLHSPFCPHGSSDQFEAYILKALDLGLNQITFTEHAPLPSGFIDPTPDQDSGMNPAFLTSYFQELQAIKRCYSQKIDIKIGLEVDFIEGYEQEIKHFLDENGKYLDDSILSVHFIKHENQWYCIDFSAEIFGQIAKTLGSVENVYRLYYDTLEMSIAADLGKYKPERIGHITLAQKFQKQYPVSENFDQQIYLILEQIKQKGYSLDYNAAGLSKPLCLEPYPPERFAKRASALGIPLVFGSDAHVAKDVGRGFESLLQVKESMDA</sequence>
<dbReference type="InterPro" id="IPR010140">
    <property type="entry name" value="Histidinol_P_phosphatase_HisJ"/>
</dbReference>
<evidence type="ECO:0000256" key="3">
    <source>
        <dbReference type="ARBA" id="ARBA00013085"/>
    </source>
</evidence>
<dbReference type="GO" id="GO:0000105">
    <property type="term" value="P:L-histidine biosynthetic process"/>
    <property type="evidence" value="ECO:0007669"/>
    <property type="project" value="UniProtKB-UniRule"/>
</dbReference>
<evidence type="ECO:0000256" key="7">
    <source>
        <dbReference type="ARBA" id="ARBA00049158"/>
    </source>
</evidence>